<evidence type="ECO:0000313" key="1">
    <source>
        <dbReference type="EMBL" id="QJA59272.1"/>
    </source>
</evidence>
<dbReference type="AlphaFoldDB" id="A0A6M3IS40"/>
<accession>A0A6M3IS40</accession>
<sequence>MKAVKFDEIVKARANKRVQDKVVQFKRDITAALGKLTGGNYIGYATFGQKYWEHLAKNGWATGWPPELWENEEKKVENELLAIMDEMQKALLDADRNDPGEFSPGE</sequence>
<protein>
    <submittedName>
        <fullName evidence="1">Uncharacterized protein</fullName>
    </submittedName>
</protein>
<proteinExistence type="predicted"/>
<name>A0A6M3IS40_9ZZZZ</name>
<gene>
    <name evidence="1" type="ORF">MM415B01317_0004</name>
</gene>
<organism evidence="1">
    <name type="scientific">viral metagenome</name>
    <dbReference type="NCBI Taxonomy" id="1070528"/>
    <lineage>
        <taxon>unclassified sequences</taxon>
        <taxon>metagenomes</taxon>
        <taxon>organismal metagenomes</taxon>
    </lineage>
</organism>
<reference evidence="1" key="1">
    <citation type="submission" date="2020-03" db="EMBL/GenBank/DDBJ databases">
        <title>The deep terrestrial virosphere.</title>
        <authorList>
            <person name="Holmfeldt K."/>
            <person name="Nilsson E."/>
            <person name="Simone D."/>
            <person name="Lopez-Fernandez M."/>
            <person name="Wu X."/>
            <person name="de Brujin I."/>
            <person name="Lundin D."/>
            <person name="Andersson A."/>
            <person name="Bertilsson S."/>
            <person name="Dopson M."/>
        </authorList>
    </citation>
    <scope>NUCLEOTIDE SEQUENCE</scope>
    <source>
        <strain evidence="1">MM415B01317</strain>
    </source>
</reference>
<dbReference type="EMBL" id="MT141363">
    <property type="protein sequence ID" value="QJA59272.1"/>
    <property type="molecule type" value="Genomic_DNA"/>
</dbReference>